<comment type="caution">
    <text evidence="2">The sequence shown here is derived from an EMBL/GenBank/DDBJ whole genome shotgun (WGS) entry which is preliminary data.</text>
</comment>
<accession>A0A8S0X090</accession>
<dbReference type="EMBL" id="CACVBS010000085">
    <property type="protein sequence ID" value="CAA7270116.1"/>
    <property type="molecule type" value="Genomic_DNA"/>
</dbReference>
<protein>
    <submittedName>
        <fullName evidence="2">Uncharacterized protein</fullName>
    </submittedName>
</protein>
<feature type="region of interest" description="Disordered" evidence="1">
    <location>
        <begin position="112"/>
        <end position="238"/>
    </location>
</feature>
<name>A0A8S0X090_CYCAE</name>
<sequence length="326" mass="36026">MPTTITIALADIVYPPTSPNISISPGPVLLTQKNTLTPISRAAIRFIARWAPDLSATEIAQAFSSNASAIHKAINCKYDRSRDDPQEDELLIPGDFRERLIFFLRVYHSSMDDEKPRPRSASRMLTRSRSRRPSRSARRIIESEDEVSELEEGEDEEEEWEAEPTAESSRQSEKSKGTPSPHGSTKQKRACTVAPETPPCLKRKANGSPPKTPAAKRKRSVTVAPAPASVPDSDEGPEDFKKLQAFFAEAGDYQPTQYLSDLANAGLGPEELSTLKGRKVSSVSRRLGRMLPSELSSPIKLNVLAHTIHNAKDAAWEKLLVDEEDE</sequence>
<organism evidence="2 3">
    <name type="scientific">Cyclocybe aegerita</name>
    <name type="common">Black poplar mushroom</name>
    <name type="synonym">Agrocybe aegerita</name>
    <dbReference type="NCBI Taxonomy" id="1973307"/>
    <lineage>
        <taxon>Eukaryota</taxon>
        <taxon>Fungi</taxon>
        <taxon>Dikarya</taxon>
        <taxon>Basidiomycota</taxon>
        <taxon>Agaricomycotina</taxon>
        <taxon>Agaricomycetes</taxon>
        <taxon>Agaricomycetidae</taxon>
        <taxon>Agaricales</taxon>
        <taxon>Agaricineae</taxon>
        <taxon>Bolbitiaceae</taxon>
        <taxon>Cyclocybe</taxon>
    </lineage>
</organism>
<feature type="compositionally biased region" description="Acidic residues" evidence="1">
    <location>
        <begin position="143"/>
        <end position="164"/>
    </location>
</feature>
<gene>
    <name evidence="2" type="ORF">AAE3_LOCUS12333</name>
</gene>
<evidence type="ECO:0000256" key="1">
    <source>
        <dbReference type="SAM" id="MobiDB-lite"/>
    </source>
</evidence>
<dbReference type="OrthoDB" id="10358898at2759"/>
<evidence type="ECO:0000313" key="3">
    <source>
        <dbReference type="Proteomes" id="UP000467700"/>
    </source>
</evidence>
<feature type="compositionally biased region" description="Basic residues" evidence="1">
    <location>
        <begin position="126"/>
        <end position="138"/>
    </location>
</feature>
<reference evidence="2 3" key="1">
    <citation type="submission" date="2020-01" db="EMBL/GenBank/DDBJ databases">
        <authorList>
            <person name="Gupta K D."/>
        </authorList>
    </citation>
    <scope>NUCLEOTIDE SEQUENCE [LARGE SCALE GENOMIC DNA]</scope>
</reference>
<evidence type="ECO:0000313" key="2">
    <source>
        <dbReference type="EMBL" id="CAA7270116.1"/>
    </source>
</evidence>
<dbReference type="Proteomes" id="UP000467700">
    <property type="component" value="Unassembled WGS sequence"/>
</dbReference>
<proteinExistence type="predicted"/>
<dbReference type="AlphaFoldDB" id="A0A8S0X090"/>
<keyword evidence="3" id="KW-1185">Reference proteome</keyword>